<dbReference type="PANTHER" id="PTHR47331:SF5">
    <property type="entry name" value="RIBONUCLEASE H"/>
    <property type="match status" value="1"/>
</dbReference>
<dbReference type="KEGG" id="btab:109040577"/>
<evidence type="ECO:0000313" key="3">
    <source>
        <dbReference type="Proteomes" id="UP001152759"/>
    </source>
</evidence>
<feature type="compositionally biased region" description="Basic residues" evidence="1">
    <location>
        <begin position="744"/>
        <end position="755"/>
    </location>
</feature>
<dbReference type="PANTHER" id="PTHR47331">
    <property type="entry name" value="PHD-TYPE DOMAIN-CONTAINING PROTEIN"/>
    <property type="match status" value="1"/>
</dbReference>
<evidence type="ECO:0008006" key="4">
    <source>
        <dbReference type="Google" id="ProtNLM"/>
    </source>
</evidence>
<feature type="compositionally biased region" description="Basic and acidic residues" evidence="1">
    <location>
        <begin position="756"/>
        <end position="766"/>
    </location>
</feature>
<accession>A0A9N9ZZS1</accession>
<sequence>MPGDDPPPPGSSLEGKMTSIIKRLRSIRDSFRDTLTPENAETLRPTYNRLSTLQDRLDEYGDQAVELNSTIEIQQHLINVDGLLQEGDRLVREAQMHFLAKTEKSTSASMNRSSNSGAPLRLPKLELPVFNGEAEEWRSWYNVFRLAVHRNENLNAVEKFSYLLKYTKGEPHSMIKELDLTEGNYTVAWGLVVKRYQSDRRHIFLHYNGLLDLPEAKKGKQISVLLHKIREHTQALEAVGHPPSAYDGILVASVMRKLSDNLASRFEDYRRDTRDPNVTISSIHTEYPKVQELLDFLERESVAFEERPSARASKTETKVETKALVSVPSSSAPSTTHEEKAKPHNKNEQASHRLPPEDPPKQQSKPSKKSQEPRLQKCPECSESHRLTWCPAFKRKSPADRQRFAREKGLCNNCLSKHDPGTPRCPSDNTCWVCQQRHNTLLHGAEEKSSEPSSKIMVSQGPSSTVLLATVQVRIKTKGGSHIVRGILDSAAQGTFLTYECAKRVGLKLISGPDEVSGISGSVVQTYGYGHATVFGLGQRTISKNHRMVVVDRITNPTPSTAIAQAVRQRVQGWTLADPSFDAVGPVDILIGADLFPYIVQGAPVPLGPGLPVAIETTLGYVLMGPTPTFGPNPKVLLSCLSTKDQTPTPSPTTQQLQQPATRLTALLKRLGSFLISLGLLHLAPMPAPPRPAATTPTRPTPITVPAPPAPVAEPDQPTSVAASDPSLQGSTSGATIRSGWLSKKAKKAAQRSLKRAIEHDHKKSF</sequence>
<dbReference type="EMBL" id="OU963862">
    <property type="protein sequence ID" value="CAH0381328.1"/>
    <property type="molecule type" value="Genomic_DNA"/>
</dbReference>
<feature type="compositionally biased region" description="Low complexity" evidence="1">
    <location>
        <begin position="323"/>
        <end position="335"/>
    </location>
</feature>
<evidence type="ECO:0000256" key="1">
    <source>
        <dbReference type="SAM" id="MobiDB-lite"/>
    </source>
</evidence>
<feature type="compositionally biased region" description="Basic and acidic residues" evidence="1">
    <location>
        <begin position="304"/>
        <end position="321"/>
    </location>
</feature>
<evidence type="ECO:0000313" key="2">
    <source>
        <dbReference type="EMBL" id="CAH0381328.1"/>
    </source>
</evidence>
<feature type="compositionally biased region" description="Basic and acidic residues" evidence="1">
    <location>
        <begin position="369"/>
        <end position="379"/>
    </location>
</feature>
<feature type="compositionally biased region" description="Pro residues" evidence="1">
    <location>
        <begin position="699"/>
        <end position="712"/>
    </location>
</feature>
<feature type="compositionally biased region" description="Basic and acidic residues" evidence="1">
    <location>
        <begin position="336"/>
        <end position="360"/>
    </location>
</feature>
<dbReference type="AlphaFoldDB" id="A0A9N9ZZS1"/>
<feature type="region of interest" description="Disordered" evidence="1">
    <location>
        <begin position="689"/>
        <end position="766"/>
    </location>
</feature>
<organism evidence="2 3">
    <name type="scientific">Bemisia tabaci</name>
    <name type="common">Sweetpotato whitefly</name>
    <name type="synonym">Aleurodes tabaci</name>
    <dbReference type="NCBI Taxonomy" id="7038"/>
    <lineage>
        <taxon>Eukaryota</taxon>
        <taxon>Metazoa</taxon>
        <taxon>Ecdysozoa</taxon>
        <taxon>Arthropoda</taxon>
        <taxon>Hexapoda</taxon>
        <taxon>Insecta</taxon>
        <taxon>Pterygota</taxon>
        <taxon>Neoptera</taxon>
        <taxon>Paraneoptera</taxon>
        <taxon>Hemiptera</taxon>
        <taxon>Sternorrhyncha</taxon>
        <taxon>Aleyrodoidea</taxon>
        <taxon>Aleyrodidae</taxon>
        <taxon>Aleyrodinae</taxon>
        <taxon>Bemisia</taxon>
    </lineage>
</organism>
<reference evidence="2" key="1">
    <citation type="submission" date="2021-12" db="EMBL/GenBank/DDBJ databases">
        <authorList>
            <person name="King R."/>
        </authorList>
    </citation>
    <scope>NUCLEOTIDE SEQUENCE</scope>
</reference>
<dbReference type="CDD" id="cd00303">
    <property type="entry name" value="retropepsin_like"/>
    <property type="match status" value="1"/>
</dbReference>
<proteinExistence type="predicted"/>
<name>A0A9N9ZZS1_BEMTA</name>
<gene>
    <name evidence="2" type="ORF">BEMITA_LOCUS991</name>
</gene>
<feature type="region of interest" description="Disordered" evidence="1">
    <location>
        <begin position="304"/>
        <end position="379"/>
    </location>
</feature>
<dbReference type="Proteomes" id="UP001152759">
    <property type="component" value="Chromosome 1"/>
</dbReference>
<feature type="compositionally biased region" description="Polar residues" evidence="1">
    <location>
        <begin position="720"/>
        <end position="736"/>
    </location>
</feature>
<dbReference type="InterPro" id="IPR005312">
    <property type="entry name" value="DUF1759"/>
</dbReference>
<protein>
    <recommendedName>
        <fullName evidence="4">Peptidase aspartic putative domain-containing protein</fullName>
    </recommendedName>
</protein>
<dbReference type="Pfam" id="PF03564">
    <property type="entry name" value="DUF1759"/>
    <property type="match status" value="1"/>
</dbReference>
<keyword evidence="3" id="KW-1185">Reference proteome</keyword>